<evidence type="ECO:0000313" key="1">
    <source>
        <dbReference type="EMBL" id="SHG91207.1"/>
    </source>
</evidence>
<accession>A0A1M5NNZ9</accession>
<organism evidence="1 2">
    <name type="scientific">Chryseobacterium vrystaatense</name>
    <dbReference type="NCBI Taxonomy" id="307480"/>
    <lineage>
        <taxon>Bacteria</taxon>
        <taxon>Pseudomonadati</taxon>
        <taxon>Bacteroidota</taxon>
        <taxon>Flavobacteriia</taxon>
        <taxon>Flavobacteriales</taxon>
        <taxon>Weeksellaceae</taxon>
        <taxon>Chryseobacterium group</taxon>
        <taxon>Chryseobacterium</taxon>
    </lineage>
</organism>
<name>A0A1M5NNZ9_9FLAO</name>
<dbReference type="RefSeq" id="WP_073175697.1">
    <property type="nucleotide sequence ID" value="NZ_FQVE01000009.1"/>
</dbReference>
<gene>
    <name evidence="1" type="ORF">SAMN02787073_5046</name>
</gene>
<dbReference type="AlphaFoldDB" id="A0A1M5NNZ9"/>
<dbReference type="Proteomes" id="UP000184108">
    <property type="component" value="Unassembled WGS sequence"/>
</dbReference>
<sequence length="115" mass="13824">MISKKDQYGLEFRKVNFDGNLVYQCRRINNGVNENNLLLFLDSLDSSRTEFLLKEIDFFLIHTPDTDWEPYDSMVLEHIDLKIRYPEFIIDGQPETFPLPDIRDLLQEWLEFLKH</sequence>
<protein>
    <submittedName>
        <fullName evidence="1">Uncharacterized protein</fullName>
    </submittedName>
</protein>
<dbReference type="EMBL" id="FQVE01000009">
    <property type="protein sequence ID" value="SHG91207.1"/>
    <property type="molecule type" value="Genomic_DNA"/>
</dbReference>
<evidence type="ECO:0000313" key="2">
    <source>
        <dbReference type="Proteomes" id="UP000184108"/>
    </source>
</evidence>
<proteinExistence type="predicted"/>
<reference evidence="2" key="1">
    <citation type="submission" date="2016-11" db="EMBL/GenBank/DDBJ databases">
        <authorList>
            <person name="Varghese N."/>
            <person name="Submissions S."/>
        </authorList>
    </citation>
    <scope>NUCLEOTIDE SEQUENCE [LARGE SCALE GENOMIC DNA]</scope>
    <source>
        <strain evidence="2">YR203</strain>
    </source>
</reference>